<keyword evidence="5" id="KW-0732">Signal</keyword>
<keyword evidence="3 4" id="KW-0408">Iron</keyword>
<dbReference type="PROSITE" id="PS51007">
    <property type="entry name" value="CYTC"/>
    <property type="match status" value="1"/>
</dbReference>
<gene>
    <name evidence="7" type="ORF">N5I32_11180</name>
</gene>
<keyword evidence="1 4" id="KW-0349">Heme</keyword>
<dbReference type="Pfam" id="PF13442">
    <property type="entry name" value="Cytochrome_CBB3"/>
    <property type="match status" value="1"/>
</dbReference>
<evidence type="ECO:0000256" key="4">
    <source>
        <dbReference type="PROSITE-ProRule" id="PRU00433"/>
    </source>
</evidence>
<dbReference type="Proteomes" id="UP001205601">
    <property type="component" value="Unassembled WGS sequence"/>
</dbReference>
<dbReference type="SUPFAM" id="SSF46626">
    <property type="entry name" value="Cytochrome c"/>
    <property type="match status" value="1"/>
</dbReference>
<dbReference type="EMBL" id="JAOCQF010000001">
    <property type="protein sequence ID" value="MCT8330078.1"/>
    <property type="molecule type" value="Genomic_DNA"/>
</dbReference>
<evidence type="ECO:0000313" key="7">
    <source>
        <dbReference type="EMBL" id="MCT8330078.1"/>
    </source>
</evidence>
<evidence type="ECO:0000256" key="2">
    <source>
        <dbReference type="ARBA" id="ARBA00022723"/>
    </source>
</evidence>
<evidence type="ECO:0000256" key="5">
    <source>
        <dbReference type="SAM" id="SignalP"/>
    </source>
</evidence>
<feature type="signal peptide" evidence="5">
    <location>
        <begin position="1"/>
        <end position="23"/>
    </location>
</feature>
<evidence type="ECO:0000256" key="1">
    <source>
        <dbReference type="ARBA" id="ARBA00022617"/>
    </source>
</evidence>
<dbReference type="InterPro" id="IPR036909">
    <property type="entry name" value="Cyt_c-like_dom_sf"/>
</dbReference>
<proteinExistence type="predicted"/>
<name>A0ABT2NMB1_9RHOB</name>
<evidence type="ECO:0000259" key="6">
    <source>
        <dbReference type="PROSITE" id="PS51007"/>
    </source>
</evidence>
<protein>
    <submittedName>
        <fullName evidence="7">Cytochrome c</fullName>
    </submittedName>
</protein>
<keyword evidence="8" id="KW-1185">Reference proteome</keyword>
<sequence>MHKMVFTTALLMGFAGLSPLAKAQSSDIGAHLYMDYCAACHGESGKGDGDMANLMTIAPPNLTLLAKNNDGVFPMLKVIHIIDGRTGMRAHGGPMPVFGKAFMSTEPGPANPYGSILESRGRVMSVAYYLETIQAE</sequence>
<dbReference type="InterPro" id="IPR009056">
    <property type="entry name" value="Cyt_c-like_dom"/>
</dbReference>
<evidence type="ECO:0000256" key="3">
    <source>
        <dbReference type="ARBA" id="ARBA00023004"/>
    </source>
</evidence>
<accession>A0ABT2NMB1</accession>
<reference evidence="8" key="1">
    <citation type="submission" date="2023-07" db="EMBL/GenBank/DDBJ databases">
        <title>Defluviimonas sediminis sp. nov., isolated from mangrove sediment.</title>
        <authorList>
            <person name="Liu L."/>
            <person name="Li J."/>
            <person name="Huang Y."/>
            <person name="Pan J."/>
            <person name="Li M."/>
        </authorList>
    </citation>
    <scope>NUCLEOTIDE SEQUENCE [LARGE SCALE GENOMIC DNA]</scope>
    <source>
        <strain evidence="8">FT324</strain>
    </source>
</reference>
<organism evidence="7 8">
    <name type="scientific">Albidovulum sediminis</name>
    <dbReference type="NCBI Taxonomy" id="3066345"/>
    <lineage>
        <taxon>Bacteria</taxon>
        <taxon>Pseudomonadati</taxon>
        <taxon>Pseudomonadota</taxon>
        <taxon>Alphaproteobacteria</taxon>
        <taxon>Rhodobacterales</taxon>
        <taxon>Paracoccaceae</taxon>
        <taxon>Albidovulum</taxon>
    </lineage>
</organism>
<dbReference type="RefSeq" id="WP_261495725.1">
    <property type="nucleotide sequence ID" value="NZ_JAOCQF010000001.1"/>
</dbReference>
<dbReference type="Gene3D" id="1.10.760.10">
    <property type="entry name" value="Cytochrome c-like domain"/>
    <property type="match status" value="1"/>
</dbReference>
<comment type="caution">
    <text evidence="7">The sequence shown here is derived from an EMBL/GenBank/DDBJ whole genome shotgun (WGS) entry which is preliminary data.</text>
</comment>
<keyword evidence="2 4" id="KW-0479">Metal-binding</keyword>
<evidence type="ECO:0000313" key="8">
    <source>
        <dbReference type="Proteomes" id="UP001205601"/>
    </source>
</evidence>
<feature type="domain" description="Cytochrome c" evidence="6">
    <location>
        <begin position="24"/>
        <end position="118"/>
    </location>
</feature>
<feature type="chain" id="PRO_5047372043" evidence="5">
    <location>
        <begin position="24"/>
        <end position="136"/>
    </location>
</feature>